<accession>A0A934KAM9</accession>
<reference evidence="1" key="1">
    <citation type="submission" date="2020-10" db="EMBL/GenBank/DDBJ databases">
        <title>Ca. Dormibacterota MAGs.</title>
        <authorList>
            <person name="Montgomery K."/>
        </authorList>
    </citation>
    <scope>NUCLEOTIDE SEQUENCE [LARGE SCALE GENOMIC DNA]</scope>
    <source>
        <strain evidence="1">SC8812_S17_10</strain>
    </source>
</reference>
<comment type="caution">
    <text evidence="1">The sequence shown here is derived from an EMBL/GenBank/DDBJ whole genome shotgun (WGS) entry which is preliminary data.</text>
</comment>
<keyword evidence="2" id="KW-1185">Reference proteome</keyword>
<dbReference type="RefSeq" id="WP_338202032.1">
    <property type="nucleotide sequence ID" value="NZ_JAEKNR010000129.1"/>
</dbReference>
<evidence type="ECO:0000313" key="2">
    <source>
        <dbReference type="Proteomes" id="UP000612893"/>
    </source>
</evidence>
<sequence length="56" mass="6359">MRLDNHSKEFSPGRLFIHGQLNDPMTGGPLYCRILSPDGTLVEYDARSPGRRRSSR</sequence>
<organism evidence="1 2">
    <name type="scientific">Candidatus Nephthysia bennettiae</name>
    <dbReference type="NCBI Taxonomy" id="3127016"/>
    <lineage>
        <taxon>Bacteria</taxon>
        <taxon>Bacillati</taxon>
        <taxon>Candidatus Dormiibacterota</taxon>
        <taxon>Candidatus Dormibacteria</taxon>
        <taxon>Candidatus Dormibacterales</taxon>
        <taxon>Candidatus Dormibacteraceae</taxon>
        <taxon>Candidatus Nephthysia</taxon>
    </lineage>
</organism>
<dbReference type="EMBL" id="JAEKNR010000129">
    <property type="protein sequence ID" value="MBJ7598823.1"/>
    <property type="molecule type" value="Genomic_DNA"/>
</dbReference>
<proteinExistence type="predicted"/>
<name>A0A934KAM9_9BACT</name>
<gene>
    <name evidence="1" type="ORF">JF922_12170</name>
</gene>
<evidence type="ECO:0000313" key="1">
    <source>
        <dbReference type="EMBL" id="MBJ7598823.1"/>
    </source>
</evidence>
<dbReference type="AlphaFoldDB" id="A0A934KAM9"/>
<dbReference type="Proteomes" id="UP000612893">
    <property type="component" value="Unassembled WGS sequence"/>
</dbReference>
<protein>
    <submittedName>
        <fullName evidence="1">Uncharacterized protein</fullName>
    </submittedName>
</protein>